<keyword evidence="2" id="KW-1185">Reference proteome</keyword>
<name>A0ACC2CLU2_DIPCM</name>
<comment type="caution">
    <text evidence="1">The sequence shown here is derived from an EMBL/GenBank/DDBJ whole genome shotgun (WGS) entry which is preliminary data.</text>
</comment>
<protein>
    <submittedName>
        <fullName evidence="1">Uncharacterized protein</fullName>
    </submittedName>
</protein>
<reference evidence="2" key="1">
    <citation type="journal article" date="2024" name="Proc. Natl. Acad. Sci. U.S.A.">
        <title>Extraordinary preservation of gene collinearity over three hundred million years revealed in homosporous lycophytes.</title>
        <authorList>
            <person name="Li C."/>
            <person name="Wickell D."/>
            <person name="Kuo L.Y."/>
            <person name="Chen X."/>
            <person name="Nie B."/>
            <person name="Liao X."/>
            <person name="Peng D."/>
            <person name="Ji J."/>
            <person name="Jenkins J."/>
            <person name="Williams M."/>
            <person name="Shu S."/>
            <person name="Plott C."/>
            <person name="Barry K."/>
            <person name="Rajasekar S."/>
            <person name="Grimwood J."/>
            <person name="Han X."/>
            <person name="Sun S."/>
            <person name="Hou Z."/>
            <person name="He W."/>
            <person name="Dai G."/>
            <person name="Sun C."/>
            <person name="Schmutz J."/>
            <person name="Leebens-Mack J.H."/>
            <person name="Li F.W."/>
            <person name="Wang L."/>
        </authorList>
    </citation>
    <scope>NUCLEOTIDE SEQUENCE [LARGE SCALE GENOMIC DNA]</scope>
    <source>
        <strain evidence="2">cv. PW_Plant_1</strain>
    </source>
</reference>
<evidence type="ECO:0000313" key="2">
    <source>
        <dbReference type="Proteomes" id="UP001162992"/>
    </source>
</evidence>
<gene>
    <name evidence="1" type="ORF">O6H91_09G020200</name>
</gene>
<evidence type="ECO:0000313" key="1">
    <source>
        <dbReference type="EMBL" id="KAJ7542969.1"/>
    </source>
</evidence>
<proteinExistence type="predicted"/>
<dbReference type="Proteomes" id="UP001162992">
    <property type="component" value="Chromosome 9"/>
</dbReference>
<organism evidence="1 2">
    <name type="scientific">Diphasiastrum complanatum</name>
    <name type="common">Issler's clubmoss</name>
    <name type="synonym">Lycopodium complanatum</name>
    <dbReference type="NCBI Taxonomy" id="34168"/>
    <lineage>
        <taxon>Eukaryota</taxon>
        <taxon>Viridiplantae</taxon>
        <taxon>Streptophyta</taxon>
        <taxon>Embryophyta</taxon>
        <taxon>Tracheophyta</taxon>
        <taxon>Lycopodiopsida</taxon>
        <taxon>Lycopodiales</taxon>
        <taxon>Lycopodiaceae</taxon>
        <taxon>Lycopodioideae</taxon>
        <taxon>Diphasiastrum</taxon>
    </lineage>
</organism>
<accession>A0ACC2CLU2</accession>
<dbReference type="EMBL" id="CM055100">
    <property type="protein sequence ID" value="KAJ7542969.1"/>
    <property type="molecule type" value="Genomic_DNA"/>
</dbReference>
<sequence>MPHMGGCISSRIKEHKKQKLSVSPWRRTDGGAGPNKGLSGLQVQKIGNVDASKNEKLEKYISEEAADPDYNHLDNSSSPRVSTRDDANGSKEEEWYNSEASFVMDSEDEYSSVLGDFVSSTESSPKPTHSSSKEGSLQLDGEHLFLKTDPQLQPPHSSKSAISVELHNDQDKESPRTKSNMLLLETAAETQRSRKVPILTSSTRQNVPETIYRTPADNGDSIEDKTFQDHSDESISDDSCLPCLKNGVIFNERKRHPSSPSHSQRKKVSQLFPVKEQTFLDINHNLPSGLGISKAILEMPPAGTQVPYSKDPKEGCWSTFSPSSFKLRAPNYLKDRRKQPAPPNAMYEAIGVDVFLSERKINHIARFVELPFQHLPGDVGEIPNVFIFNIQVPLYPAPIFMGDNDGKGLSLVFYFKLSESFKKEVPDYVNEMFKKLINNDMEKVKGLVGDVLTPFRERLKIVSRVCNPEEIHLSAAERKLMLTYNEKPVLSRPQHLFYKGNNYFEVDLDVHRFNFIARKAVEAFRERLKLCILDIGLTIQGNQPEELPEHMLCCVRLNKLDLANFHYLNTKVSSTEFSLNDPKGPPAG</sequence>